<proteinExistence type="predicted"/>
<dbReference type="Pfam" id="PF19867">
    <property type="entry name" value="DUF6340"/>
    <property type="match status" value="1"/>
</dbReference>
<sequence length="349" mass="39299">MKYVIQIMGVVGALVVFISCSSTNRLTMNAVEPARISIPAKATKIGIINRSLPSEANRTLDQVDKILSLEGRNLDKEGAASAVMGLHDELSQNERFESVQIIDSINVQQKGLGIFPAALKWDAVSQICEEFNVDILFSLEFYDTDTKVDYQVTMVPVPNQLGIEISLPGHKVSLTTFLKKGWRIYDSKNKIVLDEFMTNNQIVSVGQGINPVKAIEAVIGRKEAVLQISTDLGYSYGLDVRPLRKRITRNYFVKGTNNFKIAQRRAQTSDWEGAARLWEKELNHKKLKIAGRACYNMAIINEINGDLDKALEWASKSYSDYSIKDGLRYVHILRNRMAKEQILDQQLSR</sequence>
<dbReference type="InterPro" id="IPR045921">
    <property type="entry name" value="DUF6340"/>
</dbReference>
<dbReference type="EMBL" id="LAZR01006891">
    <property type="protein sequence ID" value="KKM88952.1"/>
    <property type="molecule type" value="Genomic_DNA"/>
</dbReference>
<reference evidence="1" key="1">
    <citation type="journal article" date="2015" name="Nature">
        <title>Complex archaea that bridge the gap between prokaryotes and eukaryotes.</title>
        <authorList>
            <person name="Spang A."/>
            <person name="Saw J.H."/>
            <person name="Jorgensen S.L."/>
            <person name="Zaremba-Niedzwiedzka K."/>
            <person name="Martijn J."/>
            <person name="Lind A.E."/>
            <person name="van Eijk R."/>
            <person name="Schleper C."/>
            <person name="Guy L."/>
            <person name="Ettema T.J."/>
        </authorList>
    </citation>
    <scope>NUCLEOTIDE SEQUENCE</scope>
</reference>
<name>A0A0F9P692_9ZZZZ</name>
<gene>
    <name evidence="1" type="ORF">LCGC14_1253580</name>
</gene>
<evidence type="ECO:0000313" key="1">
    <source>
        <dbReference type="EMBL" id="KKM88952.1"/>
    </source>
</evidence>
<accession>A0A0F9P692</accession>
<dbReference type="AlphaFoldDB" id="A0A0F9P692"/>
<protein>
    <submittedName>
        <fullName evidence="1">Uncharacterized protein</fullName>
    </submittedName>
</protein>
<dbReference type="PROSITE" id="PS51257">
    <property type="entry name" value="PROKAR_LIPOPROTEIN"/>
    <property type="match status" value="1"/>
</dbReference>
<comment type="caution">
    <text evidence="1">The sequence shown here is derived from an EMBL/GenBank/DDBJ whole genome shotgun (WGS) entry which is preliminary data.</text>
</comment>
<organism evidence="1">
    <name type="scientific">marine sediment metagenome</name>
    <dbReference type="NCBI Taxonomy" id="412755"/>
    <lineage>
        <taxon>unclassified sequences</taxon>
        <taxon>metagenomes</taxon>
        <taxon>ecological metagenomes</taxon>
    </lineage>
</organism>